<gene>
    <name evidence="1" type="primary">0.02</name>
</gene>
<dbReference type="EMBL" id="HG818824">
    <property type="protein sequence ID" value="CDM21587.1"/>
    <property type="molecule type" value="Genomic_DNA"/>
</dbReference>
<reference evidence="1 2" key="1">
    <citation type="journal article" date="2014" name="Genome Announc.">
        <title>Complete Genome Sequences of Two Citrobacter rodentium Bacteriophages, CR8 and CR44b.</title>
        <authorList>
            <person name="Toribio A.L."/>
            <person name="Pickard D."/>
            <person name="Cerdeno-Tarraga A.M."/>
            <person name="Petty N.K."/>
            <person name="Thomson N."/>
            <person name="Salmond G."/>
            <person name="Dougan G."/>
        </authorList>
    </citation>
    <scope>NUCLEOTIDE SEQUENCE [LARGE SCALE GENOMIC DNA]</scope>
</reference>
<name>W6PN97_9CAUD</name>
<evidence type="ECO:0000313" key="1">
    <source>
        <dbReference type="EMBL" id="CDM21587.1"/>
    </source>
</evidence>
<accession>W6PN97</accession>
<proteinExistence type="predicted"/>
<keyword evidence="2" id="KW-1185">Reference proteome</keyword>
<organism evidence="1 2">
    <name type="scientific">Citrobacter phage CR8</name>
    <dbReference type="NCBI Taxonomy" id="1455076"/>
    <lineage>
        <taxon>Viruses</taxon>
        <taxon>Duplodnaviria</taxon>
        <taxon>Heunggongvirae</taxon>
        <taxon>Uroviricota</taxon>
        <taxon>Caudoviricetes</taxon>
        <taxon>Autographivirales</taxon>
        <taxon>Autotranscriptaviridae</taxon>
        <taxon>Studiervirinae</taxon>
        <taxon>Caroctavirus</taxon>
        <taxon>Caroctavirus CR8</taxon>
    </lineage>
</organism>
<dbReference type="GeneID" id="18499537"/>
<evidence type="ECO:0000313" key="2">
    <source>
        <dbReference type="Proteomes" id="UP000019157"/>
    </source>
</evidence>
<dbReference type="Proteomes" id="UP000019157">
    <property type="component" value="Segment"/>
</dbReference>
<dbReference type="RefSeq" id="YP_009004158.1">
    <property type="nucleotide sequence ID" value="NC_023548.1"/>
</dbReference>
<sequence length="51" mass="5881">MIYVLTCTQADGSSFRHEFRASSKSDANKTLSDYKWVFTKCSNWSVEQRGI</sequence>
<dbReference type="KEGG" id="vg:18499537"/>
<protein>
    <submittedName>
        <fullName evidence="1">Hypothetical phage protein</fullName>
    </submittedName>
</protein>